<comment type="similarity">
    <text evidence="6">Belongs to the peptidase M48 family.</text>
</comment>
<keyword evidence="4 6" id="KW-0862">Zinc</keyword>
<evidence type="ECO:0000256" key="3">
    <source>
        <dbReference type="ARBA" id="ARBA00022801"/>
    </source>
</evidence>
<evidence type="ECO:0000259" key="8">
    <source>
        <dbReference type="Pfam" id="PF01435"/>
    </source>
</evidence>
<feature type="transmembrane region" description="Helical" evidence="7">
    <location>
        <begin position="80"/>
        <end position="105"/>
    </location>
</feature>
<dbReference type="CDD" id="cd07326">
    <property type="entry name" value="M56_BlaR1_MecR1_like"/>
    <property type="match status" value="1"/>
</dbReference>
<dbReference type="PANTHER" id="PTHR34978:SF3">
    <property type="entry name" value="SLR0241 PROTEIN"/>
    <property type="match status" value="1"/>
</dbReference>
<dbReference type="EMBL" id="JBHSIT010000002">
    <property type="protein sequence ID" value="MFC4907674.1"/>
    <property type="molecule type" value="Genomic_DNA"/>
</dbReference>
<accession>A0ABV9TUM5</accession>
<dbReference type="Gene3D" id="3.30.2010.10">
    <property type="entry name" value="Metalloproteases ('zincins'), catalytic domain"/>
    <property type="match status" value="1"/>
</dbReference>
<evidence type="ECO:0000256" key="6">
    <source>
        <dbReference type="RuleBase" id="RU003983"/>
    </source>
</evidence>
<reference evidence="10" key="1">
    <citation type="journal article" date="2019" name="Int. J. Syst. Evol. Microbiol.">
        <title>The Global Catalogue of Microorganisms (GCM) 10K type strain sequencing project: providing services to taxonomists for standard genome sequencing and annotation.</title>
        <authorList>
            <consortium name="The Broad Institute Genomics Platform"/>
            <consortium name="The Broad Institute Genome Sequencing Center for Infectious Disease"/>
            <person name="Wu L."/>
            <person name="Ma J."/>
        </authorList>
    </citation>
    <scope>NUCLEOTIDE SEQUENCE [LARGE SCALE GENOMIC DNA]</scope>
    <source>
        <strain evidence="10">KLKA75</strain>
    </source>
</reference>
<evidence type="ECO:0000256" key="4">
    <source>
        <dbReference type="ARBA" id="ARBA00022833"/>
    </source>
</evidence>
<dbReference type="Pfam" id="PF01435">
    <property type="entry name" value="Peptidase_M48"/>
    <property type="match status" value="1"/>
</dbReference>
<dbReference type="PANTHER" id="PTHR34978">
    <property type="entry name" value="POSSIBLE SENSOR-TRANSDUCER PROTEIN BLAR"/>
    <property type="match status" value="1"/>
</dbReference>
<evidence type="ECO:0000256" key="1">
    <source>
        <dbReference type="ARBA" id="ARBA00022670"/>
    </source>
</evidence>
<feature type="transmembrane region" description="Helical" evidence="7">
    <location>
        <begin position="34"/>
        <end position="60"/>
    </location>
</feature>
<feature type="domain" description="Peptidase M48" evidence="8">
    <location>
        <begin position="121"/>
        <end position="177"/>
    </location>
</feature>
<protein>
    <submittedName>
        <fullName evidence="9">M56 family metallopeptidase</fullName>
    </submittedName>
</protein>
<keyword evidence="7" id="KW-0812">Transmembrane</keyword>
<feature type="transmembrane region" description="Helical" evidence="7">
    <location>
        <begin position="6"/>
        <end position="22"/>
    </location>
</feature>
<dbReference type="InterPro" id="IPR052173">
    <property type="entry name" value="Beta-lactam_resp_regulator"/>
</dbReference>
<dbReference type="Proteomes" id="UP001595872">
    <property type="component" value="Unassembled WGS sequence"/>
</dbReference>
<keyword evidence="7" id="KW-1133">Transmembrane helix</keyword>
<organism evidence="9 10">
    <name type="scientific">Actinomadura gamaensis</name>
    <dbReference type="NCBI Taxonomy" id="1763541"/>
    <lineage>
        <taxon>Bacteria</taxon>
        <taxon>Bacillati</taxon>
        <taxon>Actinomycetota</taxon>
        <taxon>Actinomycetes</taxon>
        <taxon>Streptosporangiales</taxon>
        <taxon>Thermomonosporaceae</taxon>
        <taxon>Actinomadura</taxon>
    </lineage>
</organism>
<keyword evidence="7" id="KW-0472">Membrane</keyword>
<dbReference type="RefSeq" id="WP_378253619.1">
    <property type="nucleotide sequence ID" value="NZ_JBHSIT010000002.1"/>
</dbReference>
<keyword evidence="3 6" id="KW-0378">Hydrolase</keyword>
<dbReference type="InterPro" id="IPR001915">
    <property type="entry name" value="Peptidase_M48"/>
</dbReference>
<keyword evidence="2" id="KW-0479">Metal-binding</keyword>
<proteinExistence type="inferred from homology"/>
<sequence>MNPFTFLPVAATLPLAFALGRARLPLHPAWTARILATVAATATVSAVGTALFVAVNYAATLAPDAADRLPEWMLFGDDEPVPAVAGVPALLAFGYACAAASWVVLRSAVTTRRARRLSRGVLDSDVPVAFAVPGRRDGGVLVSRGLLGLLDGRELAVVFRHEESHLRHAHHRYLLVGALIGGIVPPLRPLGARLRLALERWADEDTATATGDRVLVARTIAKVALASAPGGGRGPGVLPGFTESQTVERVRALLGAPPPATAVTGPVALLGSGLTTGPLAAAALQLDQALGLPFL</sequence>
<evidence type="ECO:0000256" key="5">
    <source>
        <dbReference type="ARBA" id="ARBA00023049"/>
    </source>
</evidence>
<keyword evidence="5 6" id="KW-0482">Metalloprotease</keyword>
<name>A0ABV9TUM5_9ACTN</name>
<comment type="cofactor">
    <cofactor evidence="6">
        <name>Zn(2+)</name>
        <dbReference type="ChEBI" id="CHEBI:29105"/>
    </cofactor>
    <text evidence="6">Binds 1 zinc ion per subunit.</text>
</comment>
<comment type="caution">
    <text evidence="9">The sequence shown here is derived from an EMBL/GenBank/DDBJ whole genome shotgun (WGS) entry which is preliminary data.</text>
</comment>
<evidence type="ECO:0000256" key="7">
    <source>
        <dbReference type="SAM" id="Phobius"/>
    </source>
</evidence>
<gene>
    <name evidence="9" type="ORF">ACFPCY_10110</name>
</gene>
<evidence type="ECO:0000313" key="10">
    <source>
        <dbReference type="Proteomes" id="UP001595872"/>
    </source>
</evidence>
<keyword evidence="1 6" id="KW-0645">Protease</keyword>
<evidence type="ECO:0000256" key="2">
    <source>
        <dbReference type="ARBA" id="ARBA00022723"/>
    </source>
</evidence>
<keyword evidence="10" id="KW-1185">Reference proteome</keyword>
<evidence type="ECO:0000313" key="9">
    <source>
        <dbReference type="EMBL" id="MFC4907674.1"/>
    </source>
</evidence>